<name>A0ABR5J2A6_9ACTN</name>
<dbReference type="SUPFAM" id="SSF51905">
    <property type="entry name" value="FAD/NAD(P)-binding domain"/>
    <property type="match status" value="1"/>
</dbReference>
<dbReference type="InterPro" id="IPR036188">
    <property type="entry name" value="FAD/NAD-bd_sf"/>
</dbReference>
<proteinExistence type="predicted"/>
<dbReference type="Pfam" id="PF01266">
    <property type="entry name" value="DAO"/>
    <property type="match status" value="1"/>
</dbReference>
<dbReference type="PANTHER" id="PTHR43422">
    <property type="entry name" value="THIAMINE THIAZOLE SYNTHASE"/>
    <property type="match status" value="1"/>
</dbReference>
<feature type="non-terminal residue" evidence="3">
    <location>
        <position position="244"/>
    </location>
</feature>
<feature type="region of interest" description="Disordered" evidence="1">
    <location>
        <begin position="170"/>
        <end position="206"/>
    </location>
</feature>
<protein>
    <recommendedName>
        <fullName evidence="2">FAD dependent oxidoreductase domain-containing protein</fullName>
    </recommendedName>
</protein>
<comment type="caution">
    <text evidence="3">The sequence shown here is derived from an EMBL/GenBank/DDBJ whole genome shotgun (WGS) entry which is preliminary data.</text>
</comment>
<reference evidence="3 4" key="1">
    <citation type="submission" date="2015-07" db="EMBL/GenBank/DDBJ databases">
        <authorList>
            <person name="Ju K.-S."/>
            <person name="Doroghazi J.R."/>
            <person name="Metcalf W.W."/>
        </authorList>
    </citation>
    <scope>NUCLEOTIDE SEQUENCE [LARGE SCALE GENOMIC DNA]</scope>
    <source>
        <strain evidence="3 4">NRRL B-3589</strain>
    </source>
</reference>
<feature type="compositionally biased region" description="Low complexity" evidence="1">
    <location>
        <begin position="172"/>
        <end position="190"/>
    </location>
</feature>
<dbReference type="PANTHER" id="PTHR43422:SF3">
    <property type="entry name" value="THIAMINE THIAZOLE SYNTHASE"/>
    <property type="match status" value="1"/>
</dbReference>
<dbReference type="InterPro" id="IPR006076">
    <property type="entry name" value="FAD-dep_OxRdtase"/>
</dbReference>
<evidence type="ECO:0000313" key="3">
    <source>
        <dbReference type="EMBL" id="KOG87523.1"/>
    </source>
</evidence>
<organism evidence="3 4">
    <name type="scientific">Streptomyces varsoviensis</name>
    <dbReference type="NCBI Taxonomy" id="67373"/>
    <lineage>
        <taxon>Bacteria</taxon>
        <taxon>Bacillati</taxon>
        <taxon>Actinomycetota</taxon>
        <taxon>Actinomycetes</taxon>
        <taxon>Kitasatosporales</taxon>
        <taxon>Streptomycetaceae</taxon>
        <taxon>Streptomyces</taxon>
    </lineage>
</organism>
<feature type="domain" description="FAD dependent oxidoreductase" evidence="2">
    <location>
        <begin position="17"/>
        <end position="48"/>
    </location>
</feature>
<keyword evidence="4" id="KW-1185">Reference proteome</keyword>
<gene>
    <name evidence="3" type="ORF">ADK38_24960</name>
</gene>
<evidence type="ECO:0000313" key="4">
    <source>
        <dbReference type="Proteomes" id="UP000037020"/>
    </source>
</evidence>
<evidence type="ECO:0000256" key="1">
    <source>
        <dbReference type="SAM" id="MobiDB-lite"/>
    </source>
</evidence>
<dbReference type="Gene3D" id="3.50.50.60">
    <property type="entry name" value="FAD/NAD(P)-binding domain"/>
    <property type="match status" value="1"/>
</dbReference>
<sequence length="244" mass="25055">MSGPSSKQPSRTGRGHAVVVGGGYAGLAAARVLARRFAAVTVLEADRIDPGPVHRKGTPQSRHPHALLARGADVLEGLFPGLRAELAANGAPLSDFGRFPMLYPTGWSPRVTTGIPLMTFSRPLLDAAVRGRVLALPGVALADRTRVEGLVLDAARRRVIGVRTVRTDERAQAGAAPAAGPAPADAAPGAERGQADAAPPSPGPGRTLPADLVVIAAGRHSRLPRWLADAGLPAPAALSVDARL</sequence>
<accession>A0ABR5J2A6</accession>
<dbReference type="Proteomes" id="UP000037020">
    <property type="component" value="Unassembled WGS sequence"/>
</dbReference>
<dbReference type="EMBL" id="LGUT01002181">
    <property type="protein sequence ID" value="KOG87523.1"/>
    <property type="molecule type" value="Genomic_DNA"/>
</dbReference>
<evidence type="ECO:0000259" key="2">
    <source>
        <dbReference type="Pfam" id="PF01266"/>
    </source>
</evidence>